<evidence type="ECO:0000256" key="2">
    <source>
        <dbReference type="SAM" id="MobiDB-lite"/>
    </source>
</evidence>
<dbReference type="Pfam" id="PF22936">
    <property type="entry name" value="Pol_BBD"/>
    <property type="match status" value="1"/>
</dbReference>
<feature type="compositionally biased region" description="Basic and acidic residues" evidence="2">
    <location>
        <begin position="372"/>
        <end position="382"/>
    </location>
</feature>
<dbReference type="InterPro" id="IPR013103">
    <property type="entry name" value="RVT_2"/>
</dbReference>
<keyword evidence="7" id="KW-1185">Reference proteome</keyword>
<dbReference type="PANTHER" id="PTHR11439">
    <property type="entry name" value="GAG-POL-RELATED RETROTRANSPOSON"/>
    <property type="match status" value="1"/>
</dbReference>
<feature type="domain" description="Retrovirus-related Pol polyprotein from transposon TNT 1-94-like beta-barrel" evidence="4">
    <location>
        <begin position="13"/>
        <end position="93"/>
    </location>
</feature>
<evidence type="ECO:0008006" key="8">
    <source>
        <dbReference type="Google" id="ProtNLM"/>
    </source>
</evidence>
<name>A0AAD5NP52_ACENE</name>
<gene>
    <name evidence="6" type="ORF">LWI28_009353</name>
</gene>
<dbReference type="Pfam" id="PF07727">
    <property type="entry name" value="RVT_2"/>
    <property type="match status" value="1"/>
</dbReference>
<feature type="domain" description="Retroviral polymerase SH3-like" evidence="5">
    <location>
        <begin position="264"/>
        <end position="327"/>
    </location>
</feature>
<dbReference type="GO" id="GO:0003676">
    <property type="term" value="F:nucleic acid binding"/>
    <property type="evidence" value="ECO:0007669"/>
    <property type="project" value="InterPro"/>
</dbReference>
<sequence length="906" mass="105285">MAHNSTYQNQDVWFLDSGASKHMTGRKDLFTELDEKVHGEISFGDLSKISVQGRGDFMIKQKNGDHAFIFNVYYVPDMKTNILSLGQLLEKGYHISLQNMQLTITDARGKLVTRVQMTKNRMLPLAIHHDMPKCLTVIINNKDWLWHLSRKTWVYFLKRKYEVFGYFKEFKTLVEKQSGYHIKALRSDQGGEYTAAERKNRTILNMARNMLKDKNMPKSFWAEAVLCALYLQNRCPTKSLDTKTPHEAWSTHKPSVSHLRVFGSIAYIKVPEARRTKLEDKGEKCILVGYGDRTMGYRLYNHTTKKVIFSRDVIFEENESWNWDQSKASRSAELIPEEETRQVATETQTPRDQQTPQRGSPSPQRYDTPLPIDRDFSDMRPRGTRSLEDLYEYTEQVEEDLTPYCLLMTSDPVSFEEANQEGKWRSAMDDEIRSIEKNKTNAKGEVQRYKARLVAKGYKQKEGVDYGEVFAPVARLETIRLLISLAAQKSWKIYQLDVKLAFLNGFLEEEIYVEQPPGYVKKGKEDKVCRLKKALYGLKQARLAWNMRIDDYFQKNRFEKCPYEHALYMKKEIDGSLLYACLYVDDLIFTGNNPAMFEDFKRRMVKEFEMTDIGLMAHFLGIEVVQSEKCIFISQSIYAKEILKRFGMEKCNHVTTPVETELELRKNERGDIDPTYFKSLVGSLRYLTCTRPDIFYGVGLVSRYMETPDQSHLNSAKRILRYIKGTINDGILYTKCEDCRLIGYLDSDWGRDLDERKSTTGFTYFMGDTAFTWSSKKQAIVTLSSCEAEYVAACSVVCHGIWIRNVLQYLGFPQVNPTEVYIDNRSVIALAKNPVFHERSKHIDTRYHFIREHVKNNEVELVSCRTYDQAADIFTKPLKHDVFERLKTMFGMTKHGESSLRGDVEC</sequence>
<keyword evidence="1" id="KW-0645">Protease</keyword>
<keyword evidence="1" id="KW-0064">Aspartyl protease</keyword>
<evidence type="ECO:0000259" key="4">
    <source>
        <dbReference type="Pfam" id="PF22936"/>
    </source>
</evidence>
<keyword evidence="1" id="KW-0378">Hydrolase</keyword>
<dbReference type="PANTHER" id="PTHR11439:SF517">
    <property type="entry name" value="CYSTEINE-RICH RLK (RECEPTOR-LIKE PROTEIN KINASE) 8"/>
    <property type="match status" value="1"/>
</dbReference>
<organism evidence="6 7">
    <name type="scientific">Acer negundo</name>
    <name type="common">Box elder</name>
    <dbReference type="NCBI Taxonomy" id="4023"/>
    <lineage>
        <taxon>Eukaryota</taxon>
        <taxon>Viridiplantae</taxon>
        <taxon>Streptophyta</taxon>
        <taxon>Embryophyta</taxon>
        <taxon>Tracheophyta</taxon>
        <taxon>Spermatophyta</taxon>
        <taxon>Magnoliopsida</taxon>
        <taxon>eudicotyledons</taxon>
        <taxon>Gunneridae</taxon>
        <taxon>Pentapetalae</taxon>
        <taxon>rosids</taxon>
        <taxon>malvids</taxon>
        <taxon>Sapindales</taxon>
        <taxon>Sapindaceae</taxon>
        <taxon>Hippocastanoideae</taxon>
        <taxon>Acereae</taxon>
        <taxon>Acer</taxon>
    </lineage>
</organism>
<feature type="domain" description="Reverse transcriptase Ty1/copia-type" evidence="3">
    <location>
        <begin position="436"/>
        <end position="659"/>
    </location>
</feature>
<feature type="compositionally biased region" description="Low complexity" evidence="2">
    <location>
        <begin position="345"/>
        <end position="358"/>
    </location>
</feature>
<evidence type="ECO:0000259" key="5">
    <source>
        <dbReference type="Pfam" id="PF25597"/>
    </source>
</evidence>
<dbReference type="Proteomes" id="UP001064489">
    <property type="component" value="Chromosome 8"/>
</dbReference>
<evidence type="ECO:0000313" key="6">
    <source>
        <dbReference type="EMBL" id="KAI9173958.1"/>
    </source>
</evidence>
<evidence type="ECO:0000256" key="1">
    <source>
        <dbReference type="ARBA" id="ARBA00022750"/>
    </source>
</evidence>
<accession>A0AAD5NP52</accession>
<feature type="region of interest" description="Disordered" evidence="2">
    <location>
        <begin position="326"/>
        <end position="382"/>
    </location>
</feature>
<dbReference type="GO" id="GO:0004190">
    <property type="term" value="F:aspartic-type endopeptidase activity"/>
    <property type="evidence" value="ECO:0007669"/>
    <property type="project" value="UniProtKB-KW"/>
</dbReference>
<reference evidence="6" key="1">
    <citation type="journal article" date="2022" name="Plant J.">
        <title>Strategies of tolerance reflected in two North American maple genomes.</title>
        <authorList>
            <person name="McEvoy S.L."/>
            <person name="Sezen U.U."/>
            <person name="Trouern-Trend A."/>
            <person name="McMahon S.M."/>
            <person name="Schaberg P.G."/>
            <person name="Yang J."/>
            <person name="Wegrzyn J.L."/>
            <person name="Swenson N.G."/>
        </authorList>
    </citation>
    <scope>NUCLEOTIDE SEQUENCE</scope>
    <source>
        <strain evidence="6">91603</strain>
    </source>
</reference>
<dbReference type="CDD" id="cd09272">
    <property type="entry name" value="RNase_HI_RT_Ty1"/>
    <property type="match status" value="1"/>
</dbReference>
<dbReference type="Pfam" id="PF25597">
    <property type="entry name" value="SH3_retrovirus"/>
    <property type="match status" value="1"/>
</dbReference>
<proteinExistence type="predicted"/>
<dbReference type="SUPFAM" id="SSF53098">
    <property type="entry name" value="Ribonuclease H-like"/>
    <property type="match status" value="1"/>
</dbReference>
<dbReference type="InterPro" id="IPR012337">
    <property type="entry name" value="RNaseH-like_sf"/>
</dbReference>
<protein>
    <recommendedName>
        <fullName evidence="8">Integrase catalytic domain-containing protein</fullName>
    </recommendedName>
</protein>
<dbReference type="AlphaFoldDB" id="A0AAD5NP52"/>
<dbReference type="EMBL" id="JAJSOW010000103">
    <property type="protein sequence ID" value="KAI9173958.1"/>
    <property type="molecule type" value="Genomic_DNA"/>
</dbReference>
<evidence type="ECO:0000313" key="7">
    <source>
        <dbReference type="Proteomes" id="UP001064489"/>
    </source>
</evidence>
<evidence type="ECO:0000259" key="3">
    <source>
        <dbReference type="Pfam" id="PF07727"/>
    </source>
</evidence>
<comment type="caution">
    <text evidence="6">The sequence shown here is derived from an EMBL/GenBank/DDBJ whole genome shotgun (WGS) entry which is preliminary data.</text>
</comment>
<reference evidence="6" key="2">
    <citation type="submission" date="2023-02" db="EMBL/GenBank/DDBJ databases">
        <authorList>
            <person name="Swenson N.G."/>
            <person name="Wegrzyn J.L."/>
            <person name="Mcevoy S.L."/>
        </authorList>
    </citation>
    <scope>NUCLEOTIDE SEQUENCE</scope>
    <source>
        <strain evidence="6">91603</strain>
        <tissue evidence="6">Leaf</tissue>
    </source>
</reference>
<dbReference type="InterPro" id="IPR036397">
    <property type="entry name" value="RNaseH_sf"/>
</dbReference>
<dbReference type="Gene3D" id="3.30.420.10">
    <property type="entry name" value="Ribonuclease H-like superfamily/Ribonuclease H"/>
    <property type="match status" value="1"/>
</dbReference>
<dbReference type="SUPFAM" id="SSF56672">
    <property type="entry name" value="DNA/RNA polymerases"/>
    <property type="match status" value="1"/>
</dbReference>
<dbReference type="InterPro" id="IPR043502">
    <property type="entry name" value="DNA/RNA_pol_sf"/>
</dbReference>
<dbReference type="InterPro" id="IPR057670">
    <property type="entry name" value="SH3_retrovirus"/>
</dbReference>
<dbReference type="InterPro" id="IPR054722">
    <property type="entry name" value="PolX-like_BBD"/>
</dbReference>